<evidence type="ECO:0000313" key="1">
    <source>
        <dbReference type="EMBL" id="MCV9888103.1"/>
    </source>
</evidence>
<accession>A0ABT3DM13</accession>
<dbReference type="Gene3D" id="1.20.1260.10">
    <property type="match status" value="2"/>
</dbReference>
<protein>
    <submittedName>
        <fullName evidence="1">DUF3231 family protein</fullName>
    </submittedName>
</protein>
<dbReference type="RefSeq" id="WP_264144289.1">
    <property type="nucleotide sequence ID" value="NZ_JAOYEY010000048.1"/>
</dbReference>
<dbReference type="EMBL" id="JAOYEY010000048">
    <property type="protein sequence ID" value="MCV9888103.1"/>
    <property type="molecule type" value="Genomic_DNA"/>
</dbReference>
<dbReference type="Pfam" id="PF11553">
    <property type="entry name" value="DUF3231"/>
    <property type="match status" value="2"/>
</dbReference>
<keyword evidence="2" id="KW-1185">Reference proteome</keyword>
<gene>
    <name evidence="1" type="ORF">OIH86_20875</name>
</gene>
<proteinExistence type="predicted"/>
<sequence>MNQKELSPHHIELTSSEIGALWASYMSESASKPVLLYFNQIVEDSEIKELIDTALAKCTEHIATLTKFFAKEKYPLPIGFSERDVNMDAPRLFSDSFILYFIRNLGKAAIAADGMALSMSARKDIRELYYHYLTEACEVEDMGKEIELSKGLFIRTPYLSKPNKVTMVESQGFLRGWFGERRTLTATEISHISMNYSNNALGKTLLMGFSQTAATEELRSHFVRGINIAGSIMETLRRLLEECSLPSPTTWDTEVTDSTVSPFSDKLMLFHVNSLNAIGLGNIGGSLALSLRRDLSAKYLKMMKDIGSYAEDSANIMIKNNWFERPPQAMNREYLTKQH</sequence>
<dbReference type="Proteomes" id="UP001526147">
    <property type="component" value="Unassembled WGS sequence"/>
</dbReference>
<comment type="caution">
    <text evidence="1">The sequence shown here is derived from an EMBL/GenBank/DDBJ whole genome shotgun (WGS) entry which is preliminary data.</text>
</comment>
<reference evidence="1 2" key="1">
    <citation type="submission" date="2022-10" db="EMBL/GenBank/DDBJ databases">
        <title>Draft genome assembly of moderately radiation resistant bacterium Metabacillus halosaccharovorans.</title>
        <authorList>
            <person name="Pal S."/>
            <person name="Gopinathan A."/>
        </authorList>
    </citation>
    <scope>NUCLEOTIDE SEQUENCE [LARGE SCALE GENOMIC DNA]</scope>
    <source>
        <strain evidence="1 2">VITHBRA001</strain>
    </source>
</reference>
<dbReference type="InterPro" id="IPR012347">
    <property type="entry name" value="Ferritin-like"/>
</dbReference>
<dbReference type="InterPro" id="IPR021617">
    <property type="entry name" value="DUF3231"/>
</dbReference>
<organism evidence="1 2">
    <name type="scientific">Metabacillus halosaccharovorans</name>
    <dbReference type="NCBI Taxonomy" id="930124"/>
    <lineage>
        <taxon>Bacteria</taxon>
        <taxon>Bacillati</taxon>
        <taxon>Bacillota</taxon>
        <taxon>Bacilli</taxon>
        <taxon>Bacillales</taxon>
        <taxon>Bacillaceae</taxon>
        <taxon>Metabacillus</taxon>
    </lineage>
</organism>
<name>A0ABT3DM13_9BACI</name>
<evidence type="ECO:0000313" key="2">
    <source>
        <dbReference type="Proteomes" id="UP001526147"/>
    </source>
</evidence>